<feature type="domain" description="Retroviral polymerase SH3-like" evidence="3">
    <location>
        <begin position="431"/>
        <end position="479"/>
    </location>
</feature>
<reference evidence="4" key="1">
    <citation type="journal article" date="2019" name="Sci. Rep.">
        <title>Draft genome of Tanacetum cinerariifolium, the natural source of mosquito coil.</title>
        <authorList>
            <person name="Yamashiro T."/>
            <person name="Shiraishi A."/>
            <person name="Satake H."/>
            <person name="Nakayama K."/>
        </authorList>
    </citation>
    <scope>NUCLEOTIDE SEQUENCE</scope>
</reference>
<gene>
    <name evidence="4" type="ORF">Tci_025175</name>
</gene>
<feature type="compositionally biased region" description="Polar residues" evidence="1">
    <location>
        <begin position="484"/>
        <end position="501"/>
    </location>
</feature>
<dbReference type="Pfam" id="PF25597">
    <property type="entry name" value="SH3_retrovirus"/>
    <property type="match status" value="1"/>
</dbReference>
<evidence type="ECO:0000259" key="3">
    <source>
        <dbReference type="Pfam" id="PF25597"/>
    </source>
</evidence>
<name>A0A6L2KXE9_TANCI</name>
<dbReference type="InterPro" id="IPR013103">
    <property type="entry name" value="RVT_2"/>
</dbReference>
<protein>
    <submittedName>
        <fullName evidence="4">Uncharacterized protein</fullName>
    </submittedName>
</protein>
<evidence type="ECO:0000313" key="4">
    <source>
        <dbReference type="EMBL" id="GEU53197.1"/>
    </source>
</evidence>
<dbReference type="AlphaFoldDB" id="A0A6L2KXE9"/>
<dbReference type="EMBL" id="BKCJ010003136">
    <property type="protein sequence ID" value="GEU53197.1"/>
    <property type="molecule type" value="Genomic_DNA"/>
</dbReference>
<evidence type="ECO:0000256" key="1">
    <source>
        <dbReference type="SAM" id="MobiDB-lite"/>
    </source>
</evidence>
<organism evidence="4">
    <name type="scientific">Tanacetum cinerariifolium</name>
    <name type="common">Dalmatian daisy</name>
    <name type="synonym">Chrysanthemum cinerariifolium</name>
    <dbReference type="NCBI Taxonomy" id="118510"/>
    <lineage>
        <taxon>Eukaryota</taxon>
        <taxon>Viridiplantae</taxon>
        <taxon>Streptophyta</taxon>
        <taxon>Embryophyta</taxon>
        <taxon>Tracheophyta</taxon>
        <taxon>Spermatophyta</taxon>
        <taxon>Magnoliopsida</taxon>
        <taxon>eudicotyledons</taxon>
        <taxon>Gunneridae</taxon>
        <taxon>Pentapetalae</taxon>
        <taxon>asterids</taxon>
        <taxon>campanulids</taxon>
        <taxon>Asterales</taxon>
        <taxon>Asteraceae</taxon>
        <taxon>Asteroideae</taxon>
        <taxon>Anthemideae</taxon>
        <taxon>Anthemidinae</taxon>
        <taxon>Tanacetum</taxon>
    </lineage>
</organism>
<sequence length="563" mass="65202">MEFYLPKAIIHKRFEDKARYNVQKIKEFSSNRPPLPGCQSTYFQLEIIQHEQSTKGFTKRHATFKLEMRCEFHLLQRSDLIIGIGKRFGISQNMDRKEQQKRQLKLVFYHKVEAFEIVDESLKGAYDELSMGKALRLLPGTKWVFRNKLDENDVVSRNKALVAQGYNQLESIDYDDTIAPVATLESIGILIAYFDAIYLGLKSTFMRMAFVGDEDLISSCLCDYSFLYPQRSYHFKELRCSAQRLTHYHFKELRCSAQCLAQLRIFKSQVKSRDGASFLGSYHRVVSFCGHQYLPTEVIRGLFLIRFDQERIVKRVPTSSHRVLLLQSRAMQLYKLFQLAYDVHTCRMIHRLVIILEGDMCTSGIENALVVLICTFMRCCLTLWFSKIETTLVISTTKAEYVSAGKACQQALCMKEAFIDYDINLGDILIKLKPKADIGIFIGYFEDSKGFQIYNRRTRKIMETIHVKFDELTTMDSKRNSLEPDSNCINFQDPSAQPSRTPTKEDLDNMFGLMFNEYFEKRTLIMSTNFVAHDTIHNDDTPSSTIIIVDEDEAPHIVSITNE</sequence>
<accession>A0A6L2KXE9</accession>
<feature type="domain" description="Reverse transcriptase Ty1/copia-type" evidence="2">
    <location>
        <begin position="140"/>
        <end position="193"/>
    </location>
</feature>
<evidence type="ECO:0000259" key="2">
    <source>
        <dbReference type="Pfam" id="PF07727"/>
    </source>
</evidence>
<comment type="caution">
    <text evidence="4">The sequence shown here is derived from an EMBL/GenBank/DDBJ whole genome shotgun (WGS) entry which is preliminary data.</text>
</comment>
<dbReference type="Pfam" id="PF07727">
    <property type="entry name" value="RVT_2"/>
    <property type="match status" value="1"/>
</dbReference>
<dbReference type="InterPro" id="IPR057670">
    <property type="entry name" value="SH3_retrovirus"/>
</dbReference>
<proteinExistence type="predicted"/>
<feature type="region of interest" description="Disordered" evidence="1">
    <location>
        <begin position="484"/>
        <end position="503"/>
    </location>
</feature>